<evidence type="ECO:0000256" key="2">
    <source>
        <dbReference type="ARBA" id="ARBA00022475"/>
    </source>
</evidence>
<dbReference type="PANTHER" id="PTHR40064">
    <property type="entry name" value="MEMBRANE PROTEIN-RELATED"/>
    <property type="match status" value="1"/>
</dbReference>
<feature type="transmembrane region" description="Helical" evidence="6">
    <location>
        <begin position="51"/>
        <end position="73"/>
    </location>
</feature>
<gene>
    <name evidence="8" type="ORF">U473_03335</name>
</gene>
<comment type="subcellular location">
    <subcellularLocation>
        <location evidence="1">Cell membrane</location>
        <topology evidence="1">Multi-pass membrane protein</topology>
    </subcellularLocation>
</comment>
<evidence type="ECO:0000256" key="5">
    <source>
        <dbReference type="ARBA" id="ARBA00023136"/>
    </source>
</evidence>
<dbReference type="InterPro" id="IPR010343">
    <property type="entry name" value="ArAE_1"/>
</dbReference>
<keyword evidence="5 6" id="KW-0472">Membrane</keyword>
<dbReference type="Pfam" id="PF06081">
    <property type="entry name" value="ArAE_1"/>
    <property type="match status" value="1"/>
</dbReference>
<keyword evidence="9" id="KW-1185">Reference proteome</keyword>
<dbReference type="GO" id="GO:0005886">
    <property type="term" value="C:plasma membrane"/>
    <property type="evidence" value="ECO:0007669"/>
    <property type="project" value="UniProtKB-SubCell"/>
</dbReference>
<feature type="transmembrane region" description="Helical" evidence="6">
    <location>
        <begin position="85"/>
        <end position="109"/>
    </location>
</feature>
<evidence type="ECO:0000256" key="1">
    <source>
        <dbReference type="ARBA" id="ARBA00004651"/>
    </source>
</evidence>
<reference evidence="8 9" key="1">
    <citation type="submission" date="2016-02" db="EMBL/GenBank/DDBJ databases">
        <title>Draft Genome for Tepidibacillus decaturensis nov. sp. Strain Z9, an Anaerobic, Moderately Thermophilic and Heterotrophic Bacterium from Deep Subsurface of the Illinois Basin, USA.</title>
        <authorList>
            <person name="Dong Y."/>
            <person name="Chang J.Y."/>
            <person name="Sanford R."/>
            <person name="Fouke B.W."/>
        </authorList>
    </citation>
    <scope>NUCLEOTIDE SEQUENCE [LARGE SCALE GENOMIC DNA]</scope>
    <source>
        <strain evidence="8 9">Z9</strain>
    </source>
</reference>
<organism evidence="8 9">
    <name type="scientific">Tepidibacillus decaturensis</name>
    <dbReference type="NCBI Taxonomy" id="1413211"/>
    <lineage>
        <taxon>Bacteria</taxon>
        <taxon>Bacillati</taxon>
        <taxon>Bacillota</taxon>
        <taxon>Bacilli</taxon>
        <taxon>Bacillales</taxon>
        <taxon>Bacillaceae</taxon>
        <taxon>Tepidibacillus</taxon>
    </lineage>
</organism>
<name>A0A135L2I9_9BACI</name>
<evidence type="ECO:0000256" key="4">
    <source>
        <dbReference type="ARBA" id="ARBA00022989"/>
    </source>
</evidence>
<comment type="caution">
    <text evidence="8">The sequence shown here is derived from an EMBL/GenBank/DDBJ whole genome shotgun (WGS) entry which is preliminary data.</text>
</comment>
<feature type="transmembrane region" description="Helical" evidence="6">
    <location>
        <begin position="12"/>
        <end position="39"/>
    </location>
</feature>
<dbReference type="InterPro" id="IPR021062">
    <property type="entry name" value="ArAE_1_C"/>
</dbReference>
<protein>
    <recommendedName>
        <fullName evidence="7">Putative aromatic acid exporter C-terminal domain-containing protein</fullName>
    </recommendedName>
</protein>
<feature type="domain" description="Putative aromatic acid exporter C-terminal" evidence="7">
    <location>
        <begin position="153"/>
        <end position="321"/>
    </location>
</feature>
<dbReference type="Pfam" id="PF11728">
    <property type="entry name" value="ArAE_1_C"/>
    <property type="match status" value="1"/>
</dbReference>
<dbReference type="Gene3D" id="1.20.120.940">
    <property type="entry name" value="Putative aromatic acid exporter, C-terminal domain"/>
    <property type="match status" value="1"/>
</dbReference>
<keyword evidence="4 6" id="KW-1133">Transmembrane helix</keyword>
<evidence type="ECO:0000313" key="8">
    <source>
        <dbReference type="EMBL" id="KXG43160.1"/>
    </source>
</evidence>
<keyword evidence="2" id="KW-1003">Cell membrane</keyword>
<feature type="transmembrane region" description="Helical" evidence="6">
    <location>
        <begin position="129"/>
        <end position="146"/>
    </location>
</feature>
<keyword evidence="3 6" id="KW-0812">Transmembrane</keyword>
<accession>A0A135L2I9</accession>
<dbReference type="OrthoDB" id="357521at2"/>
<evidence type="ECO:0000313" key="9">
    <source>
        <dbReference type="Proteomes" id="UP000070352"/>
    </source>
</evidence>
<dbReference type="EMBL" id="LSKU01000001">
    <property type="protein sequence ID" value="KXG43160.1"/>
    <property type="molecule type" value="Genomic_DNA"/>
</dbReference>
<dbReference type="STRING" id="1413211.U473_03335"/>
<evidence type="ECO:0000259" key="7">
    <source>
        <dbReference type="Pfam" id="PF11728"/>
    </source>
</evidence>
<evidence type="ECO:0000256" key="3">
    <source>
        <dbReference type="ARBA" id="ARBA00022692"/>
    </source>
</evidence>
<dbReference type="AlphaFoldDB" id="A0A135L2I9"/>
<dbReference type="InterPro" id="IPR038323">
    <property type="entry name" value="ArAE_1_C_sf"/>
</dbReference>
<dbReference type="RefSeq" id="WP_068723306.1">
    <property type="nucleotide sequence ID" value="NZ_LSKU01000001.1"/>
</dbReference>
<evidence type="ECO:0000256" key="6">
    <source>
        <dbReference type="SAM" id="Phobius"/>
    </source>
</evidence>
<sequence length="334" mass="37654">MKYKIGKRIIKTGIAVSLSIGLAHALGFTTTFSGVVALIAMKETSKRTIRYGVTLFLGSLLSVIIGLILGVFLGKSVIAFGIGTILALSLIVRLQLADGIILATIVVYHVLDAMPITGKQFVSFSLKEIAVIGIGIVVSVLVNLIVPQKYDALLKENIEEFNTRFSTFFERMAANVKNPELRSIPTQDEYYECRKQIKVLLDQAEISKENALLSEEINIYTKYITMLKLYKKLITLLEELTFQVGHLQSTRIHSKSIAGALQQLSKMQKNPSLNPIETFKEMSELLNQLNDHYANSPLPKTREEFVDRAHLYHIFIYVREYADTLFLFYKNNLK</sequence>
<proteinExistence type="predicted"/>
<dbReference type="InterPro" id="IPR052984">
    <property type="entry name" value="UPF0421"/>
</dbReference>
<dbReference type="PANTHER" id="PTHR40064:SF1">
    <property type="entry name" value="MEMBRANE PROTEIN"/>
    <property type="match status" value="1"/>
</dbReference>
<dbReference type="Proteomes" id="UP000070352">
    <property type="component" value="Unassembled WGS sequence"/>
</dbReference>